<dbReference type="InterPro" id="IPR016024">
    <property type="entry name" value="ARM-type_fold"/>
</dbReference>
<dbReference type="PROSITE" id="PS00018">
    <property type="entry name" value="EF_HAND_1"/>
    <property type="match status" value="1"/>
</dbReference>
<comment type="similarity">
    <text evidence="2">Belongs to the beta-catenin family.</text>
</comment>
<evidence type="ECO:0000256" key="7">
    <source>
        <dbReference type="ARBA" id="ARBA00023288"/>
    </source>
</evidence>
<name>A0ABQ6MB37_9STRA</name>
<evidence type="ECO:0000313" key="11">
    <source>
        <dbReference type="EMBL" id="GMI22807.1"/>
    </source>
</evidence>
<evidence type="ECO:0000259" key="10">
    <source>
        <dbReference type="PROSITE" id="PS50222"/>
    </source>
</evidence>
<dbReference type="SUPFAM" id="SSF47473">
    <property type="entry name" value="EF-hand"/>
    <property type="match status" value="1"/>
</dbReference>
<dbReference type="InterPro" id="IPR011992">
    <property type="entry name" value="EF-hand-dom_pair"/>
</dbReference>
<dbReference type="PANTHER" id="PTHR47249">
    <property type="entry name" value="VACUOLAR PROTEIN 8"/>
    <property type="match status" value="1"/>
</dbReference>
<sequence length="1563" mass="171729">MEELKRREDLERLRQPLITHNLFPHNSSSSATITVEELKKLVRHWKLHEVRGFWKTHPEKEDLIRALLNHMDDQDALYSFEQRVPTRPAQGKSPGRDAYKKTGAFLKPYHGDLFGHRENTEGIIYLSRFDTKKVDLKQQGMFGSSKKFNSFVDKSFFDKSGNEAPDSDTESDADHSKDSKSANERRIGIAEQLYKYSTQPGIEASMVAEGTLEALDDFAHMDDFRALNCAAAVLSNLTVEQSLLVQILDTGIVTDVVLPLHSKGGSLPEIGKKALSMTLYRLTSLDDRVLQIYRDCGDVMMSLLKSDDEETSMCAAASLVNVTGAMIMVQRSAGGQNSANQAVIAIGGDERQRIVEQVMPHLKNLVGSKKPHVRIGLARALKNFSMYENARMTMVEAGVCQSILMLCNYPELAEYRIDIITTIANLTNVVDGRERMIKDGIISCIVKLGNDGDTDENKKLVACAMANLTGVSESMIRHVVMNGAAKCLVTLCAIVNHFDEVDTIDIRVAAGLANLTVHTSSVLKLISSDVHLSLMMLAKDEGAPTLREAFDLVDADGQGTIDTTELGRCLSHLGLDLNERETKRLVEKFDADGSGVMEFSEFKALAKYQAEQGQALAMRTRQVLVSIGLGNLLSDFNAHESLVAAGIIQCLKGLADLNDAKVNVICAKAFANLAANPKMRAKIMGEHIGVFEEWLDLVATKDLECCKVCGNALVHITYDSIYKTDATTTMIKKGILKAVTTMITLKDSYLNFYCASILCNLVCDKSTHETLVSSGILASLDRLTLESAEAETKIRCAAALERLSASLTGDRVVELIGSLSLLLSNTSDSDVTHYISAAFFELSSRAECQHLLAMDKVIHKLLIGMMRGAPGDTQIHGAKALCNLTRDEGCAELLLRTKSVGGPENVVALGKDVPMSHVSDFVVIAILRTNSSLIKEICAQTLFNLLHHEKTREEMVETGVLWALMKLSKLDSRETQNICAKVLFNFSCYEDMQQRIMEHGVPRLLAIATTHDAEVEDPRTKQYCAGALCNLAFRPEAGGLYAKGGAIGFLKELMDVENDDNEMYCSTILYNLSHCEIEARLMLVHEGAVPLLINLSRSAKQRTIIACLSSCYNLTLNSDARKDMVRDLIVSPIISCVEHTDDLELLELGITSLYHLSVGKTGHDSESCVHMVQNDEITTFLVQHAANYTERSAKIGRLCSRIMVNLAMEIDNHDKMVNGGMLDVCSYFLGGEDEENKANARKVMSMFGNTVTVLKQLLTHSCFDVYASLTMNAGAAAGGEEEARDLSNLLTLSRVFLNCSLQQDCCKTLLKKPYFEEHMIAFSLKTEELNWNTVKIIKRMVENKESKAGLLKTGAAGIMSRVSQATKDAVLKKLCGKILNGMSSRKSTVTYSEGSIVAVLSTFEEPDYDEEELVIQLEKVTVEEDEPNECECAVGKIEYSAIEPSWSLFEVKGEKEVKKLAESPPLPVSNMAPPKVYTLQTNGAFEKIEVPNLGKIILPDIELVSEDEDEDEGTDGARKKIKGMTVDTGPQGPEGGISPLGGIGEDPISFNSEVNFSLPALGE</sequence>
<dbReference type="PROSITE" id="PS50222">
    <property type="entry name" value="EF_HAND_2"/>
    <property type="match status" value="2"/>
</dbReference>
<evidence type="ECO:0000256" key="5">
    <source>
        <dbReference type="ARBA" id="ARBA00022837"/>
    </source>
</evidence>
<keyword evidence="7" id="KW-0449">Lipoprotein</keyword>
<evidence type="ECO:0000256" key="6">
    <source>
        <dbReference type="ARBA" id="ARBA00023136"/>
    </source>
</evidence>
<keyword evidence="4" id="KW-0677">Repeat</keyword>
<comment type="caution">
    <text evidence="11">The sequence shown here is derived from an EMBL/GenBank/DDBJ whole genome shotgun (WGS) entry which is preliminary data.</text>
</comment>
<keyword evidence="3" id="KW-0926">Vacuole</keyword>
<feature type="domain" description="EF-hand" evidence="10">
    <location>
        <begin position="577"/>
        <end position="612"/>
    </location>
</feature>
<evidence type="ECO:0000256" key="4">
    <source>
        <dbReference type="ARBA" id="ARBA00022737"/>
    </source>
</evidence>
<proteinExistence type="inferred from homology"/>
<feature type="compositionally biased region" description="Gly residues" evidence="9">
    <location>
        <begin position="1532"/>
        <end position="1544"/>
    </location>
</feature>
<evidence type="ECO:0000256" key="9">
    <source>
        <dbReference type="SAM" id="MobiDB-lite"/>
    </source>
</evidence>
<keyword evidence="6" id="KW-0472">Membrane</keyword>
<evidence type="ECO:0000313" key="12">
    <source>
        <dbReference type="Proteomes" id="UP001165060"/>
    </source>
</evidence>
<reference evidence="11 12" key="1">
    <citation type="journal article" date="2023" name="Commun. Biol.">
        <title>Genome analysis of Parmales, the sister group of diatoms, reveals the evolutionary specialization of diatoms from phago-mixotrophs to photoautotrophs.</title>
        <authorList>
            <person name="Ban H."/>
            <person name="Sato S."/>
            <person name="Yoshikawa S."/>
            <person name="Yamada K."/>
            <person name="Nakamura Y."/>
            <person name="Ichinomiya M."/>
            <person name="Sato N."/>
            <person name="Blanc-Mathieu R."/>
            <person name="Endo H."/>
            <person name="Kuwata A."/>
            <person name="Ogata H."/>
        </authorList>
    </citation>
    <scope>NUCLEOTIDE SEQUENCE [LARGE SCALE GENOMIC DNA]</scope>
</reference>
<accession>A0ABQ6MB37</accession>
<dbReference type="SUPFAM" id="SSF48371">
    <property type="entry name" value="ARM repeat"/>
    <property type="match status" value="3"/>
</dbReference>
<organism evidence="11 12">
    <name type="scientific">Tetraparma gracilis</name>
    <dbReference type="NCBI Taxonomy" id="2962635"/>
    <lineage>
        <taxon>Eukaryota</taxon>
        <taxon>Sar</taxon>
        <taxon>Stramenopiles</taxon>
        <taxon>Ochrophyta</taxon>
        <taxon>Bolidophyceae</taxon>
        <taxon>Parmales</taxon>
        <taxon>Triparmaceae</taxon>
        <taxon>Tetraparma</taxon>
    </lineage>
</organism>
<dbReference type="InterPro" id="IPR011989">
    <property type="entry name" value="ARM-like"/>
</dbReference>
<dbReference type="InterPro" id="IPR018247">
    <property type="entry name" value="EF_Hand_1_Ca_BS"/>
</dbReference>
<dbReference type="InterPro" id="IPR002048">
    <property type="entry name" value="EF_hand_dom"/>
</dbReference>
<comment type="subcellular location">
    <subcellularLocation>
        <location evidence="1">Vacuole membrane</location>
        <topology evidence="1">Lipid-anchor</topology>
    </subcellularLocation>
</comment>
<protein>
    <recommendedName>
        <fullName evidence="8">Vacuolar protein 8</fullName>
    </recommendedName>
</protein>
<feature type="region of interest" description="Disordered" evidence="9">
    <location>
        <begin position="1506"/>
        <end position="1544"/>
    </location>
</feature>
<dbReference type="Proteomes" id="UP001165060">
    <property type="component" value="Unassembled WGS sequence"/>
</dbReference>
<gene>
    <name evidence="11" type="ORF">TeGR_g11642</name>
</gene>
<evidence type="ECO:0000256" key="2">
    <source>
        <dbReference type="ARBA" id="ARBA00005462"/>
    </source>
</evidence>
<dbReference type="Pfam" id="PF13499">
    <property type="entry name" value="EF-hand_7"/>
    <property type="match status" value="1"/>
</dbReference>
<evidence type="ECO:0000256" key="3">
    <source>
        <dbReference type="ARBA" id="ARBA00022554"/>
    </source>
</evidence>
<dbReference type="InterPro" id="IPR000225">
    <property type="entry name" value="Armadillo"/>
</dbReference>
<dbReference type="CDD" id="cd00051">
    <property type="entry name" value="EFh"/>
    <property type="match status" value="1"/>
</dbReference>
<dbReference type="SMART" id="SM00054">
    <property type="entry name" value="EFh"/>
    <property type="match status" value="2"/>
</dbReference>
<dbReference type="EMBL" id="BRYB01000102">
    <property type="protein sequence ID" value="GMI22807.1"/>
    <property type="molecule type" value="Genomic_DNA"/>
</dbReference>
<evidence type="ECO:0000256" key="8">
    <source>
        <dbReference type="ARBA" id="ARBA00026209"/>
    </source>
</evidence>
<feature type="compositionally biased region" description="Basic and acidic residues" evidence="9">
    <location>
        <begin position="172"/>
        <end position="183"/>
    </location>
</feature>
<dbReference type="InterPro" id="IPR045156">
    <property type="entry name" value="Vac8"/>
</dbReference>
<dbReference type="Gene3D" id="1.10.238.10">
    <property type="entry name" value="EF-hand"/>
    <property type="match status" value="1"/>
</dbReference>
<dbReference type="Gene3D" id="1.25.10.10">
    <property type="entry name" value="Leucine-rich Repeat Variant"/>
    <property type="match status" value="4"/>
</dbReference>
<feature type="domain" description="EF-hand" evidence="10">
    <location>
        <begin position="541"/>
        <end position="576"/>
    </location>
</feature>
<dbReference type="SMART" id="SM00185">
    <property type="entry name" value="ARM"/>
    <property type="match status" value="10"/>
</dbReference>
<keyword evidence="5" id="KW-0106">Calcium</keyword>
<evidence type="ECO:0000256" key="1">
    <source>
        <dbReference type="ARBA" id="ARBA00004592"/>
    </source>
</evidence>
<keyword evidence="12" id="KW-1185">Reference proteome</keyword>
<feature type="region of interest" description="Disordered" evidence="9">
    <location>
        <begin position="159"/>
        <end position="183"/>
    </location>
</feature>
<dbReference type="PANTHER" id="PTHR47249:SF1">
    <property type="entry name" value="VACUOLAR PROTEIN 8"/>
    <property type="match status" value="1"/>
</dbReference>